<keyword evidence="1" id="KW-0812">Transmembrane</keyword>
<reference evidence="3" key="1">
    <citation type="journal article" date="2014" name="Nat. Genet.">
        <title>Genome of the human hookworm Necator americanus.</title>
        <authorList>
            <person name="Tang Y.T."/>
            <person name="Gao X."/>
            <person name="Rosa B.A."/>
            <person name="Abubucker S."/>
            <person name="Hallsworth-Pepin K."/>
            <person name="Martin J."/>
            <person name="Tyagi R."/>
            <person name="Heizer E."/>
            <person name="Zhang X."/>
            <person name="Bhonagiri-Palsikar V."/>
            <person name="Minx P."/>
            <person name="Warren W.C."/>
            <person name="Wang Q."/>
            <person name="Zhan B."/>
            <person name="Hotez P.J."/>
            <person name="Sternberg P.W."/>
            <person name="Dougall A."/>
            <person name="Gaze S.T."/>
            <person name="Mulvenna J."/>
            <person name="Sotillo J."/>
            <person name="Ranganathan S."/>
            <person name="Rabelo E.M."/>
            <person name="Wilson R.K."/>
            <person name="Felgner P.L."/>
            <person name="Bethony J."/>
            <person name="Hawdon J.M."/>
            <person name="Gasser R.B."/>
            <person name="Loukas A."/>
            <person name="Mitreva M."/>
        </authorList>
    </citation>
    <scope>NUCLEOTIDE SEQUENCE [LARGE SCALE GENOMIC DNA]</scope>
</reference>
<dbReference type="Proteomes" id="UP000053676">
    <property type="component" value="Unassembled WGS sequence"/>
</dbReference>
<accession>W2TPM5</accession>
<dbReference type="OrthoDB" id="5865343at2759"/>
<proteinExistence type="predicted"/>
<name>W2TPM5_NECAM</name>
<dbReference type="STRING" id="51031.W2TPM5"/>
<dbReference type="EMBL" id="KI658036">
    <property type="protein sequence ID" value="ETN84035.1"/>
    <property type="molecule type" value="Genomic_DNA"/>
</dbReference>
<sequence>MPSLSDIATLLPLLIMGIVAIFVFTCSVSRIFDNGKCYVERNELRKMMRAYEFVTNTPVKLDEHREYLVDDVALVRSSPPLSPRMKGVLGTVLKVFPLNPKVFVQFT</sequence>
<keyword evidence="3" id="KW-1185">Reference proteome</keyword>
<keyword evidence="1" id="KW-0472">Membrane</keyword>
<organism evidence="2 3">
    <name type="scientific">Necator americanus</name>
    <name type="common">Human hookworm</name>
    <dbReference type="NCBI Taxonomy" id="51031"/>
    <lineage>
        <taxon>Eukaryota</taxon>
        <taxon>Metazoa</taxon>
        <taxon>Ecdysozoa</taxon>
        <taxon>Nematoda</taxon>
        <taxon>Chromadorea</taxon>
        <taxon>Rhabditida</taxon>
        <taxon>Rhabditina</taxon>
        <taxon>Rhabditomorpha</taxon>
        <taxon>Strongyloidea</taxon>
        <taxon>Ancylostomatidae</taxon>
        <taxon>Bunostominae</taxon>
        <taxon>Necator</taxon>
    </lineage>
</organism>
<evidence type="ECO:0000313" key="2">
    <source>
        <dbReference type="EMBL" id="ETN84035.1"/>
    </source>
</evidence>
<feature type="transmembrane region" description="Helical" evidence="1">
    <location>
        <begin position="12"/>
        <end position="32"/>
    </location>
</feature>
<evidence type="ECO:0000313" key="3">
    <source>
        <dbReference type="Proteomes" id="UP000053676"/>
    </source>
</evidence>
<dbReference type="KEGG" id="nai:NECAME_07062"/>
<dbReference type="AlphaFoldDB" id="W2TPM5"/>
<keyword evidence="1" id="KW-1133">Transmembrane helix</keyword>
<evidence type="ECO:0000256" key="1">
    <source>
        <dbReference type="SAM" id="Phobius"/>
    </source>
</evidence>
<protein>
    <submittedName>
        <fullName evidence="2">Uncharacterized protein</fullName>
    </submittedName>
</protein>
<gene>
    <name evidence="2" type="ORF">NECAME_07062</name>
</gene>